<evidence type="ECO:0000256" key="2">
    <source>
        <dbReference type="ARBA" id="ARBA00004395"/>
    </source>
</evidence>
<reference evidence="14" key="1">
    <citation type="submission" date="2019-08" db="EMBL/GenBank/DDBJ databases">
        <title>The improved chromosome-level genome for the pearl oyster Pinctada fucata martensii using PacBio sequencing and Hi-C.</title>
        <authorList>
            <person name="Zheng Z."/>
        </authorList>
    </citation>
    <scope>NUCLEOTIDE SEQUENCE</scope>
    <source>
        <strain evidence="14">ZZ-2019</strain>
        <tissue evidence="14">Adductor muscle</tissue>
    </source>
</reference>
<dbReference type="InterPro" id="IPR048682">
    <property type="entry name" value="COG4"/>
</dbReference>
<feature type="compositionally biased region" description="Basic and acidic residues" evidence="12">
    <location>
        <begin position="788"/>
        <end position="812"/>
    </location>
</feature>
<keyword evidence="9" id="KW-0472">Membrane</keyword>
<dbReference type="Pfam" id="PF08318">
    <property type="entry name" value="COG4_m"/>
    <property type="match status" value="1"/>
</dbReference>
<feature type="domain" description="COG4 transport protein middle alpha-helical bundle" evidence="13">
    <location>
        <begin position="204"/>
        <end position="514"/>
    </location>
</feature>
<accession>A0AA88XI50</accession>
<dbReference type="Gene3D" id="1.10.287.1060">
    <property type="entry name" value="ESAT-6-like"/>
    <property type="match status" value="1"/>
</dbReference>
<evidence type="ECO:0000256" key="9">
    <source>
        <dbReference type="ARBA" id="ARBA00023136"/>
    </source>
</evidence>
<evidence type="ECO:0000256" key="4">
    <source>
        <dbReference type="ARBA" id="ARBA00011166"/>
    </source>
</evidence>
<protein>
    <recommendedName>
        <fullName evidence="5">Conserved oligomeric Golgi complex subunit 4</fullName>
    </recommendedName>
    <alternativeName>
        <fullName evidence="11">Component of oligomeric Golgi complex 4</fullName>
    </alternativeName>
</protein>
<dbReference type="GO" id="GO:0007030">
    <property type="term" value="P:Golgi organization"/>
    <property type="evidence" value="ECO:0007669"/>
    <property type="project" value="TreeGrafter"/>
</dbReference>
<feature type="region of interest" description="Disordered" evidence="12">
    <location>
        <begin position="776"/>
        <end position="819"/>
    </location>
</feature>
<evidence type="ECO:0000313" key="14">
    <source>
        <dbReference type="EMBL" id="KAK3086090.1"/>
    </source>
</evidence>
<comment type="subunit">
    <text evidence="4">Component of the conserved oligomeric Golgi complex which is composed of eight different subunits and is required for normal Golgi morphology and localization.</text>
</comment>
<evidence type="ECO:0000256" key="10">
    <source>
        <dbReference type="ARBA" id="ARBA00029433"/>
    </source>
</evidence>
<dbReference type="Pfam" id="PF20663">
    <property type="entry name" value="COG4_N"/>
    <property type="match status" value="1"/>
</dbReference>
<name>A0AA88XI50_PINIB</name>
<comment type="caution">
    <text evidence="14">The sequence shown here is derived from an EMBL/GenBank/DDBJ whole genome shotgun (WGS) entry which is preliminary data.</text>
</comment>
<keyword evidence="8" id="KW-0333">Golgi apparatus</keyword>
<organism evidence="14 15">
    <name type="scientific">Pinctada imbricata</name>
    <name type="common">Atlantic pearl-oyster</name>
    <name type="synonym">Pinctada martensii</name>
    <dbReference type="NCBI Taxonomy" id="66713"/>
    <lineage>
        <taxon>Eukaryota</taxon>
        <taxon>Metazoa</taxon>
        <taxon>Spiralia</taxon>
        <taxon>Lophotrochozoa</taxon>
        <taxon>Mollusca</taxon>
        <taxon>Bivalvia</taxon>
        <taxon>Autobranchia</taxon>
        <taxon>Pteriomorphia</taxon>
        <taxon>Pterioida</taxon>
        <taxon>Pterioidea</taxon>
        <taxon>Pteriidae</taxon>
        <taxon>Pinctada</taxon>
    </lineage>
</organism>
<keyword evidence="6" id="KW-0813">Transport</keyword>
<sequence length="819" mass="92708">MTGTDFPPTGIDFLPTEIDFPPTRIDFLSTGIDFPPTGIDFPPTGIDFPPTISVGGKSIPIVSQGCYFNNTINDDLDSLMENQSLLESKMSGLHKILPSLQILETDSKQLHGMVSFTSTLAENVSSKVRQLDLAKSRVTSAITRVEDVLDLKFCTDGVQTALQNEDYEKAASHVHRFRSLDENVLRMTTETDEGSTLDTSFRLLHEAEEKLRMIVSSKFDAAVHSGDLASIERFFKIFPLIGLHEEGLTKFGKFLSSQLSESSYKTLVLADNINYNDKQANVIYAETSTQLFEAIAKVVEIRQPLVETYYGHGRLFTLMKILQTECDRQSRKIIEKFRHKRDFDRVVQQVQQDSVFHRPNATEKFDPKVLDVLLSEMVLLNTRTELYLRFFRRRAVADIEASKLEEDKKKESVSIVDKFISNCDLSRLMQEIIGSYIMLEEHFMREMVLKAVAMDSTESSSQTSSMVDDTFYVVKKCTRRALSSSSVDGVCAMLNLACTVLEQDFREVLMSRVRKGFPYGFDLSQAYTMVQTSIQQGKIQSSDTEKEKTVFLVSLNNAEASCEYCKALKSSLEDEVRKLFLKCTEQSKAKLQTCLGDLGNVASRFKEVVDFGFSQLSSGAIKPRLKPLVDIFLSTSHNISEEDFTNYEANDPWVQNFIVQIDTMLANFKSTLSSGNYDTFVNHTTSEVTSQMEKAVMKTSFNRLGGLQFDKELRALVGYLSSVTTWTIRDKFARLTQMATILNLEKVNEILDYWGPNSGPLTWRLTPSEVRNVLSLRKSETEGIQNQDKTETKANKQKPPPHEKKRTPDMRVRPGTQEE</sequence>
<comment type="similarity">
    <text evidence="3">Belongs to the COG4 family.</text>
</comment>
<dbReference type="FunFam" id="1.10.287.1060:FF:000014">
    <property type="entry name" value="conserved oligomeric Golgi complex subunit 4"/>
    <property type="match status" value="1"/>
</dbReference>
<dbReference type="GO" id="GO:0017119">
    <property type="term" value="C:Golgi transport complex"/>
    <property type="evidence" value="ECO:0007669"/>
    <property type="project" value="TreeGrafter"/>
</dbReference>
<proteinExistence type="inferred from homology"/>
<dbReference type="InterPro" id="IPR048684">
    <property type="entry name" value="COG4_C"/>
</dbReference>
<keyword evidence="15" id="KW-1185">Reference proteome</keyword>
<dbReference type="SMART" id="SM00762">
    <property type="entry name" value="Cog4"/>
    <property type="match status" value="1"/>
</dbReference>
<dbReference type="InterPro" id="IPR048680">
    <property type="entry name" value="COG4_N"/>
</dbReference>
<evidence type="ECO:0000256" key="8">
    <source>
        <dbReference type="ARBA" id="ARBA00023034"/>
    </source>
</evidence>
<dbReference type="GO" id="GO:0006890">
    <property type="term" value="P:retrograde vesicle-mediated transport, Golgi to endoplasmic reticulum"/>
    <property type="evidence" value="ECO:0007669"/>
    <property type="project" value="TreeGrafter"/>
</dbReference>
<dbReference type="PANTHER" id="PTHR24016:SF0">
    <property type="entry name" value="CONSERVED OLIGOMERIC GOLGI COMPLEX SUBUNIT 4"/>
    <property type="match status" value="1"/>
</dbReference>
<evidence type="ECO:0000256" key="7">
    <source>
        <dbReference type="ARBA" id="ARBA00022927"/>
    </source>
</evidence>
<keyword evidence="7" id="KW-0653">Protein transport</keyword>
<dbReference type="Gene3D" id="1.20.58.1970">
    <property type="match status" value="1"/>
</dbReference>
<evidence type="ECO:0000259" key="13">
    <source>
        <dbReference type="SMART" id="SM00762"/>
    </source>
</evidence>
<dbReference type="GO" id="GO:0015031">
    <property type="term" value="P:protein transport"/>
    <property type="evidence" value="ECO:0007669"/>
    <property type="project" value="UniProtKB-KW"/>
</dbReference>
<dbReference type="InterPro" id="IPR013167">
    <property type="entry name" value="COG4_M"/>
</dbReference>
<dbReference type="PANTHER" id="PTHR24016">
    <property type="entry name" value="CONSERVED OLIGOMERIC GOLGI COMPLEX SUBUNIT 4"/>
    <property type="match status" value="1"/>
</dbReference>
<evidence type="ECO:0000256" key="11">
    <source>
        <dbReference type="ARBA" id="ARBA00031340"/>
    </source>
</evidence>
<gene>
    <name evidence="14" type="ORF">FSP39_013397</name>
</gene>
<evidence type="ECO:0000256" key="1">
    <source>
        <dbReference type="ARBA" id="ARBA00003627"/>
    </source>
</evidence>
<dbReference type="Pfam" id="PF20662">
    <property type="entry name" value="COG4_C"/>
    <property type="match status" value="1"/>
</dbReference>
<comment type="function">
    <text evidence="1">Required for normal Golgi function.</text>
</comment>
<evidence type="ECO:0000256" key="6">
    <source>
        <dbReference type="ARBA" id="ARBA00022448"/>
    </source>
</evidence>
<evidence type="ECO:0000256" key="5">
    <source>
        <dbReference type="ARBA" id="ARBA00020975"/>
    </source>
</evidence>
<dbReference type="FunFam" id="1.20.58.1970:FF:000002">
    <property type="entry name" value="Oligomeric Golgi complex subunit"/>
    <property type="match status" value="1"/>
</dbReference>
<dbReference type="Proteomes" id="UP001186944">
    <property type="component" value="Unassembled WGS sequence"/>
</dbReference>
<dbReference type="AlphaFoldDB" id="A0AA88XI50"/>
<evidence type="ECO:0000256" key="3">
    <source>
        <dbReference type="ARBA" id="ARBA00009215"/>
    </source>
</evidence>
<dbReference type="GO" id="GO:0000139">
    <property type="term" value="C:Golgi membrane"/>
    <property type="evidence" value="ECO:0007669"/>
    <property type="project" value="UniProtKB-SubCell"/>
</dbReference>
<evidence type="ECO:0000256" key="12">
    <source>
        <dbReference type="SAM" id="MobiDB-lite"/>
    </source>
</evidence>
<comment type="subcellular location">
    <subcellularLocation>
        <location evidence="10">Endomembrane system</location>
        <topology evidence="10">Peripheral membrane protein</topology>
        <orientation evidence="10">Cytoplasmic side</orientation>
    </subcellularLocation>
    <subcellularLocation>
        <location evidence="2">Golgi apparatus membrane</location>
        <topology evidence="2">Peripheral membrane protein</topology>
    </subcellularLocation>
</comment>
<evidence type="ECO:0000313" key="15">
    <source>
        <dbReference type="Proteomes" id="UP001186944"/>
    </source>
</evidence>
<dbReference type="EMBL" id="VSWD01000012">
    <property type="protein sequence ID" value="KAK3086090.1"/>
    <property type="molecule type" value="Genomic_DNA"/>
</dbReference>